<dbReference type="AlphaFoldDB" id="A0A2N7LAL1"/>
<sequence length="64" mass="7260">MIHLKKKVAAFISSKKARRKGINGKFYIHKGETSEEGLIPKQPQEATCTFKLLGYKSAFWLMSS</sequence>
<dbReference type="EMBL" id="MDAL01000020">
    <property type="protein sequence ID" value="PMN91855.1"/>
    <property type="molecule type" value="Genomic_DNA"/>
</dbReference>
<evidence type="ECO:0000313" key="2">
    <source>
        <dbReference type="Proteomes" id="UP000235387"/>
    </source>
</evidence>
<name>A0A2N7LAL1_9GAMM</name>
<organism evidence="1 2">
    <name type="scientific">Enterovibrio norvegicus</name>
    <dbReference type="NCBI Taxonomy" id="188144"/>
    <lineage>
        <taxon>Bacteria</taxon>
        <taxon>Pseudomonadati</taxon>
        <taxon>Pseudomonadota</taxon>
        <taxon>Gammaproteobacteria</taxon>
        <taxon>Vibrionales</taxon>
        <taxon>Vibrionaceae</taxon>
        <taxon>Enterovibrio</taxon>
    </lineage>
</organism>
<comment type="caution">
    <text evidence="1">The sequence shown here is derived from an EMBL/GenBank/DDBJ whole genome shotgun (WGS) entry which is preliminary data.</text>
</comment>
<dbReference type="Proteomes" id="UP000235387">
    <property type="component" value="Unassembled WGS sequence"/>
</dbReference>
<evidence type="ECO:0000313" key="1">
    <source>
        <dbReference type="EMBL" id="PMN91855.1"/>
    </source>
</evidence>
<protein>
    <submittedName>
        <fullName evidence="1">Uncharacterized protein</fullName>
    </submittedName>
</protein>
<gene>
    <name evidence="1" type="ORF">BCT23_16085</name>
</gene>
<accession>A0A2N7LAL1</accession>
<reference evidence="2" key="1">
    <citation type="submission" date="2016-07" db="EMBL/GenBank/DDBJ databases">
        <title>Nontailed viruses are major unrecognized killers of bacteria in the ocean.</title>
        <authorList>
            <person name="Kauffman K."/>
            <person name="Hussain F."/>
            <person name="Yang J."/>
            <person name="Arevalo P."/>
            <person name="Brown J."/>
            <person name="Cutler M."/>
            <person name="Kelly L."/>
            <person name="Polz M.F."/>
        </authorList>
    </citation>
    <scope>NUCLEOTIDE SEQUENCE [LARGE SCALE GENOMIC DNA]</scope>
    <source>
        <strain evidence="2">10N.261.45.A10</strain>
    </source>
</reference>
<proteinExistence type="predicted"/>